<dbReference type="PANTHER" id="PTHR12483:SF27">
    <property type="entry name" value="COPPER TRANSPORT PROTEIN CTR1"/>
    <property type="match status" value="1"/>
</dbReference>
<dbReference type="GO" id="GO:0005375">
    <property type="term" value="F:copper ion transmembrane transporter activity"/>
    <property type="evidence" value="ECO:0007669"/>
    <property type="project" value="UniProtKB-UniRule"/>
</dbReference>
<keyword evidence="7" id="KW-1185">Reference proteome</keyword>
<evidence type="ECO:0000256" key="3">
    <source>
        <dbReference type="ARBA" id="ARBA00022989"/>
    </source>
</evidence>
<dbReference type="InterPro" id="IPR007274">
    <property type="entry name" value="Cop_transporter"/>
</dbReference>
<reference evidence="6" key="1">
    <citation type="journal article" date="2023" name="G3 (Bethesda)">
        <title>Whole genome assembly and annotation of the endangered Caribbean coral Acropora cervicornis.</title>
        <authorList>
            <person name="Selwyn J.D."/>
            <person name="Vollmer S.V."/>
        </authorList>
    </citation>
    <scope>NUCLEOTIDE SEQUENCE</scope>
    <source>
        <strain evidence="6">K2</strain>
    </source>
</reference>
<keyword evidence="5" id="KW-0186">Copper</keyword>
<evidence type="ECO:0000256" key="2">
    <source>
        <dbReference type="ARBA" id="ARBA00022692"/>
    </source>
</evidence>
<comment type="similarity">
    <text evidence="5">Belongs to the copper transporter (Ctr) (TC 1.A.56) family. SLC31A subfamily.</text>
</comment>
<accession>A0AAD9QRK8</accession>
<keyword evidence="2 5" id="KW-0812">Transmembrane</keyword>
<keyword evidence="5" id="KW-0813">Transport</keyword>
<feature type="transmembrane region" description="Helical" evidence="5">
    <location>
        <begin position="38"/>
        <end position="55"/>
    </location>
</feature>
<keyword evidence="5" id="KW-0187">Copper transport</keyword>
<dbReference type="EMBL" id="JARQWQ010000018">
    <property type="protein sequence ID" value="KAK2566096.1"/>
    <property type="molecule type" value="Genomic_DNA"/>
</dbReference>
<reference evidence="6" key="2">
    <citation type="journal article" date="2023" name="Science">
        <title>Genomic signatures of disease resistance in endangered staghorn corals.</title>
        <authorList>
            <person name="Vollmer S.V."/>
            <person name="Selwyn J.D."/>
            <person name="Despard B.A."/>
            <person name="Roesel C.L."/>
        </authorList>
    </citation>
    <scope>NUCLEOTIDE SEQUENCE</scope>
    <source>
        <strain evidence="6">K2</strain>
    </source>
</reference>
<evidence type="ECO:0000313" key="7">
    <source>
        <dbReference type="Proteomes" id="UP001249851"/>
    </source>
</evidence>
<keyword evidence="4 5" id="KW-0472">Membrane</keyword>
<name>A0AAD9QRK8_ACRCE</name>
<dbReference type="Proteomes" id="UP001249851">
    <property type="component" value="Unassembled WGS sequence"/>
</dbReference>
<evidence type="ECO:0000256" key="1">
    <source>
        <dbReference type="ARBA" id="ARBA00004141"/>
    </source>
</evidence>
<gene>
    <name evidence="6" type="ORF">P5673_010438</name>
</gene>
<evidence type="ECO:0000256" key="4">
    <source>
        <dbReference type="ARBA" id="ARBA00023136"/>
    </source>
</evidence>
<comment type="subcellular location">
    <subcellularLocation>
        <location evidence="1 5">Membrane</location>
        <topology evidence="1 5">Multi-pass membrane protein</topology>
    </subcellularLocation>
</comment>
<sequence>MESDIFEWTKELVLRTLYFALRYTLGYLLMLVVGTFDVMLFVSIIVGAGIGYFLSDPLCAWYGGIKYGASENEYQRNENDDYRPLTRFCCMFMSRFLSLHQEENNGLFYHEGGENSTTAMESDIFQRTKDCVLRTLSFALRYTLGYLLMLVVGTFDVMLFVSIVVGAGIGYFLSDPLCTWYGGIKYGASENEYQRNEKNDYRPITRLTHSV</sequence>
<evidence type="ECO:0000313" key="6">
    <source>
        <dbReference type="EMBL" id="KAK2566096.1"/>
    </source>
</evidence>
<proteinExistence type="inferred from homology"/>
<protein>
    <recommendedName>
        <fullName evidence="5">Copper transport protein</fullName>
    </recommendedName>
</protein>
<feature type="transmembrane region" description="Helical" evidence="5">
    <location>
        <begin position="12"/>
        <end position="32"/>
    </location>
</feature>
<feature type="transmembrane region" description="Helical" evidence="5">
    <location>
        <begin position="144"/>
        <end position="173"/>
    </location>
</feature>
<dbReference type="Pfam" id="PF04145">
    <property type="entry name" value="Ctr"/>
    <property type="match status" value="2"/>
</dbReference>
<keyword evidence="3 5" id="KW-1133">Transmembrane helix</keyword>
<dbReference type="PANTHER" id="PTHR12483">
    <property type="entry name" value="SOLUTE CARRIER FAMILY 31 COPPER TRANSPORTERS"/>
    <property type="match status" value="1"/>
</dbReference>
<evidence type="ECO:0000256" key="5">
    <source>
        <dbReference type="RuleBase" id="RU367022"/>
    </source>
</evidence>
<comment type="caution">
    <text evidence="6">The sequence shown here is derived from an EMBL/GenBank/DDBJ whole genome shotgun (WGS) entry which is preliminary data.</text>
</comment>
<keyword evidence="5" id="KW-0406">Ion transport</keyword>
<dbReference type="AlphaFoldDB" id="A0AAD9QRK8"/>
<organism evidence="6 7">
    <name type="scientific">Acropora cervicornis</name>
    <name type="common">Staghorn coral</name>
    <dbReference type="NCBI Taxonomy" id="6130"/>
    <lineage>
        <taxon>Eukaryota</taxon>
        <taxon>Metazoa</taxon>
        <taxon>Cnidaria</taxon>
        <taxon>Anthozoa</taxon>
        <taxon>Hexacorallia</taxon>
        <taxon>Scleractinia</taxon>
        <taxon>Astrocoeniina</taxon>
        <taxon>Acroporidae</taxon>
        <taxon>Acropora</taxon>
    </lineage>
</organism>
<dbReference type="GO" id="GO:0005886">
    <property type="term" value="C:plasma membrane"/>
    <property type="evidence" value="ECO:0007669"/>
    <property type="project" value="TreeGrafter"/>
</dbReference>